<sequence>MPPLKVHSTPNVAARADGKLSSFSAPSTSIRPIHSDGSCRQAAQNYFVRLLLSVIAARRPKYASGKASGMQAQAKSGSLDFDLQTTNSIGANFDIGYGNTAEILLKALTSPGLDS</sequence>
<name>S3CSP4_GLAL2</name>
<evidence type="ECO:0000313" key="3">
    <source>
        <dbReference type="Proteomes" id="UP000016922"/>
    </source>
</evidence>
<gene>
    <name evidence="2" type="ORF">GLAREA_00612</name>
</gene>
<feature type="compositionally biased region" description="Polar residues" evidence="1">
    <location>
        <begin position="21"/>
        <end position="30"/>
    </location>
</feature>
<proteinExistence type="predicted"/>
<dbReference type="RefSeq" id="XP_008083561.1">
    <property type="nucleotide sequence ID" value="XM_008085370.1"/>
</dbReference>
<feature type="region of interest" description="Disordered" evidence="1">
    <location>
        <begin position="17"/>
        <end position="36"/>
    </location>
</feature>
<keyword evidence="3" id="KW-1185">Reference proteome</keyword>
<organism evidence="2 3">
    <name type="scientific">Glarea lozoyensis (strain ATCC 20868 / MF5171)</name>
    <dbReference type="NCBI Taxonomy" id="1116229"/>
    <lineage>
        <taxon>Eukaryota</taxon>
        <taxon>Fungi</taxon>
        <taxon>Dikarya</taxon>
        <taxon>Ascomycota</taxon>
        <taxon>Pezizomycotina</taxon>
        <taxon>Leotiomycetes</taxon>
        <taxon>Helotiales</taxon>
        <taxon>Helotiaceae</taxon>
        <taxon>Glarea</taxon>
    </lineage>
</organism>
<dbReference type="AlphaFoldDB" id="S3CSP4"/>
<dbReference type="EMBL" id="KE145367">
    <property type="protein sequence ID" value="EPE29452.1"/>
    <property type="molecule type" value="Genomic_DNA"/>
</dbReference>
<dbReference type="Proteomes" id="UP000016922">
    <property type="component" value="Unassembled WGS sequence"/>
</dbReference>
<evidence type="ECO:0000256" key="1">
    <source>
        <dbReference type="SAM" id="MobiDB-lite"/>
    </source>
</evidence>
<protein>
    <submittedName>
        <fullName evidence="2">Uncharacterized protein</fullName>
    </submittedName>
</protein>
<dbReference type="GeneID" id="19459670"/>
<evidence type="ECO:0000313" key="2">
    <source>
        <dbReference type="EMBL" id="EPE29452.1"/>
    </source>
</evidence>
<accession>S3CSP4</accession>
<reference evidence="2 3" key="1">
    <citation type="journal article" date="2013" name="BMC Genomics">
        <title>Genomics-driven discovery of the pneumocandin biosynthetic gene cluster in the fungus Glarea lozoyensis.</title>
        <authorList>
            <person name="Chen L."/>
            <person name="Yue Q."/>
            <person name="Zhang X."/>
            <person name="Xiang M."/>
            <person name="Wang C."/>
            <person name="Li S."/>
            <person name="Che Y."/>
            <person name="Ortiz-Lopez F.J."/>
            <person name="Bills G.F."/>
            <person name="Liu X."/>
            <person name="An Z."/>
        </authorList>
    </citation>
    <scope>NUCLEOTIDE SEQUENCE [LARGE SCALE GENOMIC DNA]</scope>
    <source>
        <strain evidence="3">ATCC 20868 / MF5171</strain>
    </source>
</reference>
<dbReference type="KEGG" id="glz:GLAREA_00612"/>
<dbReference type="HOGENOM" id="CLU_2109281_0_0_1"/>